<evidence type="ECO:0000313" key="1">
    <source>
        <dbReference type="EMBL" id="ENN88192.1"/>
    </source>
</evidence>
<accession>N6VAV6</accession>
<sequence>MPKFRFALATPAGGWGDVDTTTYDVVVSPLPSGISFINDMLNGSKNAMRRALGLILAASLATAAHADPLADLAAAQKATVEAWSKVAFSQQNVTFVTEPSEGYGVYKPRGSNVFKPGEPIITYGEPIGYGWKQLPDGLYEMHLMADLDIVDTSGEVLWGKQGYMDTHLRSHKQNMEFKFDMTLTLDGLSAGKYKLHYTLHDMTSGKTSSFDEDFELASGS</sequence>
<dbReference type="OrthoDB" id="8444059at2"/>
<evidence type="ECO:0000313" key="2">
    <source>
        <dbReference type="Proteomes" id="UP000012429"/>
    </source>
</evidence>
<dbReference type="AlphaFoldDB" id="N6VAV6"/>
<dbReference type="EMBL" id="AQHN01000054">
    <property type="protein sequence ID" value="ENN88192.1"/>
    <property type="molecule type" value="Genomic_DNA"/>
</dbReference>
<keyword evidence="2" id="KW-1185">Reference proteome</keyword>
<organism evidence="1 2">
    <name type="scientific">Rhizobium freirei PRF 81</name>
    <dbReference type="NCBI Taxonomy" id="363754"/>
    <lineage>
        <taxon>Bacteria</taxon>
        <taxon>Pseudomonadati</taxon>
        <taxon>Pseudomonadota</taxon>
        <taxon>Alphaproteobacteria</taxon>
        <taxon>Hyphomicrobiales</taxon>
        <taxon>Rhizobiaceae</taxon>
        <taxon>Rhizobium/Agrobacterium group</taxon>
        <taxon>Rhizobium</taxon>
    </lineage>
</organism>
<reference evidence="1 2" key="1">
    <citation type="journal article" date="2012" name="BMC Genomics">
        <title>Genomic basis of broad host range and environmental adaptability of Rhizobium tropici CIAT 899 and Rhizobium sp. PRF 81 which are used in inoculants for common bean (Phaseolus vulgaris L.).</title>
        <authorList>
            <person name="Ormeno-Orrillo E."/>
            <person name="Menna P."/>
            <person name="Almeida L.G."/>
            <person name="Ollero F.J."/>
            <person name="Nicolas M.F."/>
            <person name="Pains Rodrigues E."/>
            <person name="Shigueyoshi Nakatani A."/>
            <person name="Silva Batista J.S."/>
            <person name="Oliveira Chueire L.M."/>
            <person name="Souza R.C."/>
            <person name="Ribeiro Vasconcelos A.T."/>
            <person name="Megias M."/>
            <person name="Hungria M."/>
            <person name="Martinez-Romero E."/>
        </authorList>
    </citation>
    <scope>NUCLEOTIDE SEQUENCE [LARGE SCALE GENOMIC DNA]</scope>
    <source>
        <strain evidence="1 2">PRF 81</strain>
    </source>
</reference>
<protein>
    <submittedName>
        <fullName evidence="1">Uncharacterized protein</fullName>
    </submittedName>
</protein>
<name>N6VAV6_9HYPH</name>
<comment type="caution">
    <text evidence="1">The sequence shown here is derived from an EMBL/GenBank/DDBJ whole genome shotgun (WGS) entry which is preliminary data.</text>
</comment>
<proteinExistence type="predicted"/>
<dbReference type="STRING" id="363754.RHSP_40238"/>
<dbReference type="Proteomes" id="UP000012429">
    <property type="component" value="Unassembled WGS sequence"/>
</dbReference>
<gene>
    <name evidence="1" type="ORF">RHSP_40238</name>
</gene>
<dbReference type="RefSeq" id="WP_004115382.1">
    <property type="nucleotide sequence ID" value="NZ_AQHN01000054.1"/>
</dbReference>
<dbReference type="PATRIC" id="fig|363754.4.peg.1991"/>